<keyword evidence="1" id="KW-0812">Transmembrane</keyword>
<evidence type="ECO:0000313" key="3">
    <source>
        <dbReference type="Proteomes" id="UP001319200"/>
    </source>
</evidence>
<dbReference type="EMBL" id="JAHESF010000003">
    <property type="protein sequence ID" value="MBT1695944.1"/>
    <property type="molecule type" value="Genomic_DNA"/>
</dbReference>
<dbReference type="RefSeq" id="WP_254160772.1">
    <property type="nucleotide sequence ID" value="NZ_JAHESF010000003.1"/>
</dbReference>
<dbReference type="Proteomes" id="UP001319200">
    <property type="component" value="Unassembled WGS sequence"/>
</dbReference>
<feature type="transmembrane region" description="Helical" evidence="1">
    <location>
        <begin position="168"/>
        <end position="191"/>
    </location>
</feature>
<feature type="transmembrane region" description="Helical" evidence="1">
    <location>
        <begin position="137"/>
        <end position="156"/>
    </location>
</feature>
<protein>
    <recommendedName>
        <fullName evidence="4">DUF393 domain-containing protein</fullName>
    </recommendedName>
</protein>
<gene>
    <name evidence="2" type="ORF">KK083_03590</name>
</gene>
<reference evidence="2 3" key="1">
    <citation type="submission" date="2021-05" db="EMBL/GenBank/DDBJ databases">
        <title>A Polyphasic approach of four new species of the genus Ohtaekwangia: Ohtaekwangia histidinii sp. nov., Ohtaekwangia cretensis sp. nov., Ohtaekwangia indiensis sp. nov., Ohtaekwangia reichenbachii sp. nov. from diverse environment.</title>
        <authorList>
            <person name="Octaviana S."/>
        </authorList>
    </citation>
    <scope>NUCLEOTIDE SEQUENCE [LARGE SCALE GENOMIC DNA]</scope>
    <source>
        <strain evidence="2 3">PWU4</strain>
    </source>
</reference>
<feature type="transmembrane region" description="Helical" evidence="1">
    <location>
        <begin position="259"/>
        <end position="279"/>
    </location>
</feature>
<name>A0AAP2DHZ7_9BACT</name>
<proteinExistence type="predicted"/>
<evidence type="ECO:0008006" key="4">
    <source>
        <dbReference type="Google" id="ProtNLM"/>
    </source>
</evidence>
<feature type="transmembrane region" description="Helical" evidence="1">
    <location>
        <begin position="228"/>
        <end position="247"/>
    </location>
</feature>
<evidence type="ECO:0000256" key="1">
    <source>
        <dbReference type="SAM" id="Phobius"/>
    </source>
</evidence>
<accession>A0AAP2DHZ7</accession>
<evidence type="ECO:0000313" key="2">
    <source>
        <dbReference type="EMBL" id="MBT1695944.1"/>
    </source>
</evidence>
<feature type="transmembrane region" description="Helical" evidence="1">
    <location>
        <begin position="198"/>
        <end position="222"/>
    </location>
</feature>
<sequence>MKSLDNKLIIYDSNCKVCSSLRDVVVRFTSIPEAKIKAHKDLDPRLSQHVDAATFRNVMALIDTSGGQTVYGAEGLAYIFSSQYRLVDYLFRFPFMLKLFTFFYKTQAYNRYIIATPKSKFQCDCFPDRIVKYRINYIVLTLLIAVLLTAIFGIALRNFAGGISPSAAAWQMILMAGTGWVVQMALALVVLRNKALDYIGHLGSIMVAGLLILLPWILFHAITAIENIYLPLMSVVISSAVMLCLHIHRVRHLELSQAWTVSWFLLLQSGAIFWIWFFYLN</sequence>
<keyword evidence="1" id="KW-1133">Transmembrane helix</keyword>
<keyword evidence="3" id="KW-1185">Reference proteome</keyword>
<comment type="caution">
    <text evidence="2">The sequence shown here is derived from an EMBL/GenBank/DDBJ whole genome shotgun (WGS) entry which is preliminary data.</text>
</comment>
<keyword evidence="1" id="KW-0472">Membrane</keyword>
<dbReference type="AlphaFoldDB" id="A0AAP2DHZ7"/>
<organism evidence="2 3">
    <name type="scientific">Chryseosolibacter histidini</name>
    <dbReference type="NCBI Taxonomy" id="2782349"/>
    <lineage>
        <taxon>Bacteria</taxon>
        <taxon>Pseudomonadati</taxon>
        <taxon>Bacteroidota</taxon>
        <taxon>Cytophagia</taxon>
        <taxon>Cytophagales</taxon>
        <taxon>Chryseotaleaceae</taxon>
        <taxon>Chryseosolibacter</taxon>
    </lineage>
</organism>